<sequence length="108" mass="12337">MDSVIVFSLLLIILGCESKNDLNISGSPDALNFNKVTYVLTNEEVSTKEIGDEMGFPDKRSIHRININCSESKAPNIKYTDKLYKLKDNRNTFAVKMNDKFYKLKLVE</sequence>
<comment type="caution">
    <text evidence="1">The sequence shown here is derived from an EMBL/GenBank/DDBJ whole genome shotgun (WGS) entry which is preliminary data.</text>
</comment>
<name>A0A839TTD3_9BACL</name>
<proteinExistence type="predicted"/>
<dbReference type="AlphaFoldDB" id="A0A839TTD3"/>
<accession>A0A839TTD3</accession>
<gene>
    <name evidence="1" type="ORF">FHS19_003312</name>
</gene>
<evidence type="ECO:0000313" key="2">
    <source>
        <dbReference type="Proteomes" id="UP000517523"/>
    </source>
</evidence>
<evidence type="ECO:0000313" key="1">
    <source>
        <dbReference type="EMBL" id="MBB3128658.1"/>
    </source>
</evidence>
<organism evidence="1 2">
    <name type="scientific">Paenibacillus rhizosphaerae</name>
    <dbReference type="NCBI Taxonomy" id="297318"/>
    <lineage>
        <taxon>Bacteria</taxon>
        <taxon>Bacillati</taxon>
        <taxon>Bacillota</taxon>
        <taxon>Bacilli</taxon>
        <taxon>Bacillales</taxon>
        <taxon>Paenibacillaceae</taxon>
        <taxon>Paenibacillus</taxon>
    </lineage>
</organism>
<dbReference type="RefSeq" id="WP_183582801.1">
    <property type="nucleotide sequence ID" value="NZ_JACHXJ010000002.1"/>
</dbReference>
<protein>
    <submittedName>
        <fullName evidence="1">Uncharacterized protein</fullName>
    </submittedName>
</protein>
<reference evidence="1 2" key="1">
    <citation type="submission" date="2020-08" db="EMBL/GenBank/DDBJ databases">
        <title>Genomic Encyclopedia of Type Strains, Phase III (KMG-III): the genomes of soil and plant-associated and newly described type strains.</title>
        <authorList>
            <person name="Whitman W."/>
        </authorList>
    </citation>
    <scope>NUCLEOTIDE SEQUENCE [LARGE SCALE GENOMIC DNA]</scope>
    <source>
        <strain evidence="1 2">CECT 5831</strain>
    </source>
</reference>
<dbReference type="Proteomes" id="UP000517523">
    <property type="component" value="Unassembled WGS sequence"/>
</dbReference>
<dbReference type="EMBL" id="JACHXJ010000002">
    <property type="protein sequence ID" value="MBB3128658.1"/>
    <property type="molecule type" value="Genomic_DNA"/>
</dbReference>